<evidence type="ECO:0000259" key="4">
    <source>
        <dbReference type="PROSITE" id="PS51352"/>
    </source>
</evidence>
<keyword evidence="2" id="KW-1015">Disulfide bond</keyword>
<evidence type="ECO:0000256" key="3">
    <source>
        <dbReference type="ARBA" id="ARBA00023284"/>
    </source>
</evidence>
<protein>
    <submittedName>
        <fullName evidence="5">Thioredoxin O2, mitochondrial-like</fullName>
    </submittedName>
</protein>
<proteinExistence type="predicted"/>
<feature type="domain" description="Thioredoxin" evidence="4">
    <location>
        <begin position="44"/>
        <end position="196"/>
    </location>
</feature>
<sequence>MKGVSMILRRLTRSGRTSLLAAGSSSIGENLILSSAATVSYFTLADVQPNPLFTSQIALTPNSNLQSFHVYSHSRSFSSSASSDPSNIVLIESEEQFTNSLRKVQDESLPAIFYFTAVWCGPCRLLSPIIGQLSEKYPHVTTYKIDIDKEELGNALSKLNIHSVPTLHFFQNGKKASEVIGADVERLRDTMEALYK</sequence>
<reference evidence="5 6" key="1">
    <citation type="submission" date="2019-12" db="EMBL/GenBank/DDBJ databases">
        <authorList>
            <person name="Alioto T."/>
            <person name="Alioto T."/>
            <person name="Gomez Garrido J."/>
        </authorList>
    </citation>
    <scope>NUCLEOTIDE SEQUENCE [LARGE SCALE GENOMIC DNA]</scope>
</reference>
<comment type="caution">
    <text evidence="5">The sequence shown here is derived from an EMBL/GenBank/DDBJ whole genome shotgun (WGS) entry which is preliminary data.</text>
</comment>
<dbReference type="InterPro" id="IPR050620">
    <property type="entry name" value="Thioredoxin_H-type-like"/>
</dbReference>
<dbReference type="InterPro" id="IPR036249">
    <property type="entry name" value="Thioredoxin-like_sf"/>
</dbReference>
<accession>A0A8S0UR64</accession>
<keyword evidence="6" id="KW-1185">Reference proteome</keyword>
<keyword evidence="3" id="KW-0676">Redox-active center</keyword>
<dbReference type="OrthoDB" id="2121326at2759"/>
<dbReference type="PANTHER" id="PTHR10438">
    <property type="entry name" value="THIOREDOXIN"/>
    <property type="match status" value="1"/>
</dbReference>
<name>A0A8S0UR64_OLEEU</name>
<dbReference type="SUPFAM" id="SSF52833">
    <property type="entry name" value="Thioredoxin-like"/>
    <property type="match status" value="1"/>
</dbReference>
<dbReference type="AlphaFoldDB" id="A0A8S0UR64"/>
<evidence type="ECO:0000313" key="5">
    <source>
        <dbReference type="EMBL" id="CAA3022898.1"/>
    </source>
</evidence>
<organism evidence="5 6">
    <name type="scientific">Olea europaea subsp. europaea</name>
    <dbReference type="NCBI Taxonomy" id="158383"/>
    <lineage>
        <taxon>Eukaryota</taxon>
        <taxon>Viridiplantae</taxon>
        <taxon>Streptophyta</taxon>
        <taxon>Embryophyta</taxon>
        <taxon>Tracheophyta</taxon>
        <taxon>Spermatophyta</taxon>
        <taxon>Magnoliopsida</taxon>
        <taxon>eudicotyledons</taxon>
        <taxon>Gunneridae</taxon>
        <taxon>Pentapetalae</taxon>
        <taxon>asterids</taxon>
        <taxon>lamiids</taxon>
        <taxon>Lamiales</taxon>
        <taxon>Oleaceae</taxon>
        <taxon>Oleeae</taxon>
        <taxon>Olea</taxon>
    </lineage>
</organism>
<keyword evidence="1" id="KW-0813">Transport</keyword>
<dbReference type="PRINTS" id="PR00421">
    <property type="entry name" value="THIOREDOXIN"/>
</dbReference>
<keyword evidence="1" id="KW-0249">Electron transport</keyword>
<dbReference type="Proteomes" id="UP000594638">
    <property type="component" value="Unassembled WGS sequence"/>
</dbReference>
<dbReference type="EMBL" id="CACTIH010009079">
    <property type="protein sequence ID" value="CAA3022898.1"/>
    <property type="molecule type" value="Genomic_DNA"/>
</dbReference>
<gene>
    <name evidence="5" type="ORF">OLEA9_A061302</name>
</gene>
<dbReference type="FunFam" id="3.40.30.10:FF:000245">
    <property type="entry name" value="Thioredoxin"/>
    <property type="match status" value="1"/>
</dbReference>
<dbReference type="Pfam" id="PF00085">
    <property type="entry name" value="Thioredoxin"/>
    <property type="match status" value="1"/>
</dbReference>
<dbReference type="PANTHER" id="PTHR10438:SF405">
    <property type="entry name" value="THIOREDOXIN DOMAIN-CONTAINING PROTEIN"/>
    <property type="match status" value="1"/>
</dbReference>
<dbReference type="PROSITE" id="PS51352">
    <property type="entry name" value="THIOREDOXIN_2"/>
    <property type="match status" value="1"/>
</dbReference>
<evidence type="ECO:0000313" key="6">
    <source>
        <dbReference type="Proteomes" id="UP000594638"/>
    </source>
</evidence>
<evidence type="ECO:0000256" key="2">
    <source>
        <dbReference type="ARBA" id="ARBA00023157"/>
    </source>
</evidence>
<evidence type="ECO:0000256" key="1">
    <source>
        <dbReference type="ARBA" id="ARBA00022982"/>
    </source>
</evidence>
<dbReference type="Gramene" id="OE9A061302T1">
    <property type="protein sequence ID" value="OE9A061302C1"/>
    <property type="gene ID" value="OE9A061302"/>
</dbReference>
<dbReference type="Gene3D" id="3.40.30.10">
    <property type="entry name" value="Glutaredoxin"/>
    <property type="match status" value="1"/>
</dbReference>
<dbReference type="CDD" id="cd02947">
    <property type="entry name" value="TRX_family"/>
    <property type="match status" value="1"/>
</dbReference>
<dbReference type="InterPro" id="IPR013766">
    <property type="entry name" value="Thioredoxin_domain"/>
</dbReference>